<organism evidence="1 2">
    <name type="scientific">Zobellia galactanivorans (strain DSM 12802 / CCUG 47099 / CIP 106680 / NCIMB 13871 / Dsij)</name>
    <dbReference type="NCBI Taxonomy" id="63186"/>
    <lineage>
        <taxon>Bacteria</taxon>
        <taxon>Pseudomonadati</taxon>
        <taxon>Bacteroidota</taxon>
        <taxon>Flavobacteriia</taxon>
        <taxon>Flavobacteriales</taxon>
        <taxon>Flavobacteriaceae</taxon>
        <taxon>Zobellia</taxon>
    </lineage>
</organism>
<dbReference type="HOGENOM" id="CLU_2757010_0_0_10"/>
<dbReference type="EMBL" id="FP476056">
    <property type="protein sequence ID" value="CAZ95092.1"/>
    <property type="molecule type" value="Genomic_DNA"/>
</dbReference>
<dbReference type="KEGG" id="zga:ZOBELLIA_1035"/>
<proteinExistence type="predicted"/>
<keyword evidence="2" id="KW-1185">Reference proteome</keyword>
<protein>
    <submittedName>
        <fullName evidence="1">Uncharacterized protein</fullName>
    </submittedName>
</protein>
<name>G0L2N4_ZOBGA</name>
<evidence type="ECO:0000313" key="2">
    <source>
        <dbReference type="Proteomes" id="UP000008898"/>
    </source>
</evidence>
<evidence type="ECO:0000313" key="1">
    <source>
        <dbReference type="EMBL" id="CAZ95092.1"/>
    </source>
</evidence>
<sequence>MSELGRHDASHGWYLKGNGDGTFKVQYSGESGFRSEGELRDIEVYHTAKGQVRVAVARNNDNLQIFKLLD</sequence>
<gene>
    <name evidence="1" type="ordered locus">zobellia_1035</name>
</gene>
<dbReference type="RefSeq" id="WP_013992404.1">
    <property type="nucleotide sequence ID" value="NC_015844.1"/>
</dbReference>
<dbReference type="AlphaFoldDB" id="G0L2N4"/>
<reference evidence="1 2" key="2">
    <citation type="journal article" date="2012" name="Environ. Microbiol.">
        <title>Characterization of the first alginolytic operons in a marine bacterium: from their emergence in marine Flavobacteriia to their independent transfers to marine Proteobacteria and human gut Bacteroides.</title>
        <authorList>
            <person name="Thomas F."/>
            <person name="Barbeyron T."/>
            <person name="Tonon T."/>
            <person name="Genicot S."/>
            <person name="Czjzek M."/>
            <person name="Michel G."/>
        </authorList>
    </citation>
    <scope>NUCLEOTIDE SEQUENCE [LARGE SCALE GENOMIC DNA]</scope>
    <source>
        <strain evidence="2">DSM 12802 / CCUG 47099 / CIP 106680 / NCIMB 13871 / Dsij</strain>
    </source>
</reference>
<accession>G0L2N4</accession>
<reference evidence="2" key="1">
    <citation type="submission" date="2009-07" db="EMBL/GenBank/DDBJ databases">
        <title>Complete genome sequence of Zobellia galactanivorans Dsij.</title>
        <authorList>
            <consortium name="Genoscope - CEA"/>
        </authorList>
    </citation>
    <scope>NUCLEOTIDE SEQUENCE [LARGE SCALE GENOMIC DNA]</scope>
    <source>
        <strain evidence="2">DSM 12802 / CCUG 47099 / CIP 106680 / NCIMB 13871 / Dsij</strain>
    </source>
</reference>
<dbReference type="Proteomes" id="UP000008898">
    <property type="component" value="Chromosome"/>
</dbReference>